<evidence type="ECO:0000313" key="2">
    <source>
        <dbReference type="Proteomes" id="UP000001343"/>
    </source>
</evidence>
<evidence type="ECO:0000313" key="1">
    <source>
        <dbReference type="EMBL" id="EKS01226.1"/>
    </source>
</evidence>
<protein>
    <submittedName>
        <fullName evidence="1">Uncharacterized protein</fullName>
    </submittedName>
</protein>
<sequence>MIQIKINPLKWNIPPSSKGNSILRQIGYRRNNGTNFSYNFPS</sequence>
<dbReference type="EMBL" id="AKWM02000022">
    <property type="protein sequence ID" value="EKS01226.1"/>
    <property type="molecule type" value="Genomic_DNA"/>
</dbReference>
<organism evidence="1 2">
    <name type="scientific">Leptospira mayottensis 200901122</name>
    <dbReference type="NCBI Taxonomy" id="1193010"/>
    <lineage>
        <taxon>Bacteria</taxon>
        <taxon>Pseudomonadati</taxon>
        <taxon>Spirochaetota</taxon>
        <taxon>Spirochaetia</taxon>
        <taxon>Leptospirales</taxon>
        <taxon>Leptospiraceae</taxon>
        <taxon>Leptospira</taxon>
    </lineage>
</organism>
<comment type="caution">
    <text evidence="1">The sequence shown here is derived from an EMBL/GenBank/DDBJ whole genome shotgun (WGS) entry which is preliminary data.</text>
</comment>
<reference evidence="1 2" key="1">
    <citation type="journal article" date="2014" name="Int. J. Syst. Evol. Microbiol.">
        <title>Leptospira mayottensis sp. nov., a pathogenic species of the genus Leptospira isolated from humans.</title>
        <authorList>
            <person name="Bourhy P."/>
            <person name="Collet L."/>
            <person name="Brisse S."/>
            <person name="Picardeau M."/>
        </authorList>
    </citation>
    <scope>NUCLEOTIDE SEQUENCE [LARGE SCALE GENOMIC DNA]</scope>
    <source>
        <strain evidence="1 2">200901122</strain>
    </source>
</reference>
<proteinExistence type="predicted"/>
<name>A0AA87MRT4_9LEPT</name>
<dbReference type="AlphaFoldDB" id="A0AA87MRT4"/>
<gene>
    <name evidence="1" type="ORF">LEP1GSC125_1176</name>
</gene>
<dbReference type="Proteomes" id="UP000001343">
    <property type="component" value="Unassembled WGS sequence"/>
</dbReference>
<accession>A0AA87MRT4</accession>